<evidence type="ECO:0000313" key="8">
    <source>
        <dbReference type="EMBL" id="KAK6641000.1"/>
    </source>
</evidence>
<evidence type="ECO:0000256" key="6">
    <source>
        <dbReference type="ARBA" id="ARBA00023004"/>
    </source>
</evidence>
<dbReference type="GO" id="GO:0005634">
    <property type="term" value="C:nucleus"/>
    <property type="evidence" value="ECO:0007669"/>
    <property type="project" value="TreeGrafter"/>
</dbReference>
<comment type="caution">
    <text evidence="7">The sequence shown here is derived from an EMBL/GenBank/DDBJ whole genome shotgun (WGS) entry which is preliminary data.</text>
</comment>
<reference evidence="7 10" key="1">
    <citation type="submission" date="2023-10" db="EMBL/GenBank/DDBJ databases">
        <title>Genomes of two closely related lineages of the louse Polyplax serrata with different host specificities.</title>
        <authorList>
            <person name="Martinu J."/>
            <person name="Tarabai H."/>
            <person name="Stefka J."/>
            <person name="Hypsa V."/>
        </authorList>
    </citation>
    <scope>NUCLEOTIDE SEQUENCE [LARGE SCALE GENOMIC DNA]</scope>
    <source>
        <strain evidence="8">98ZLc_SE</strain>
        <strain evidence="7">HR10_N</strain>
    </source>
</reference>
<evidence type="ECO:0000313" key="7">
    <source>
        <dbReference type="EMBL" id="KAK6636877.1"/>
    </source>
</evidence>
<dbReference type="PANTHER" id="PTHR46030">
    <property type="entry name" value="ALPHA-KETOGLUTARATE-DEPENDENT DIOXYGENASE ALKB HOMOLOG 6"/>
    <property type="match status" value="1"/>
</dbReference>
<evidence type="ECO:0000313" key="10">
    <source>
        <dbReference type="Proteomes" id="UP001372834"/>
    </source>
</evidence>
<keyword evidence="3" id="KW-0479">Metal-binding</keyword>
<dbReference type="InterPro" id="IPR037151">
    <property type="entry name" value="AlkB-like_sf"/>
</dbReference>
<keyword evidence="4" id="KW-0223">Dioxygenase</keyword>
<comment type="cofactor">
    <cofactor evidence="1">
        <name>Fe(2+)</name>
        <dbReference type="ChEBI" id="CHEBI:29033"/>
    </cofactor>
</comment>
<dbReference type="GO" id="GO:0046872">
    <property type="term" value="F:metal ion binding"/>
    <property type="evidence" value="ECO:0007669"/>
    <property type="project" value="UniProtKB-KW"/>
</dbReference>
<keyword evidence="5" id="KW-0560">Oxidoreductase</keyword>
<evidence type="ECO:0000256" key="3">
    <source>
        <dbReference type="ARBA" id="ARBA00022723"/>
    </source>
</evidence>
<dbReference type="PANTHER" id="PTHR46030:SF1">
    <property type="entry name" value="ALPHA-KETOGLUTARATE-DEPENDENT DIOXYGENASE ALKB HOMOLOG 6"/>
    <property type="match status" value="1"/>
</dbReference>
<keyword evidence="6" id="KW-0408">Iron</keyword>
<evidence type="ECO:0000256" key="2">
    <source>
        <dbReference type="ARBA" id="ARBA00007879"/>
    </source>
</evidence>
<gene>
    <name evidence="7" type="ORF">RUM43_010541</name>
    <name evidence="8" type="ORF">RUM44_012699</name>
</gene>
<dbReference type="GO" id="GO:0051213">
    <property type="term" value="F:dioxygenase activity"/>
    <property type="evidence" value="ECO:0007669"/>
    <property type="project" value="UniProtKB-KW"/>
</dbReference>
<dbReference type="Proteomes" id="UP001372834">
    <property type="component" value="Unassembled WGS sequence"/>
</dbReference>
<dbReference type="SUPFAM" id="SSF51197">
    <property type="entry name" value="Clavaminate synthase-like"/>
    <property type="match status" value="1"/>
</dbReference>
<name>A0AAN8Q511_POLSC</name>
<dbReference type="AlphaFoldDB" id="A0AAN8Q511"/>
<keyword evidence="9" id="KW-1185">Reference proteome</keyword>
<dbReference type="Gene3D" id="2.60.120.590">
    <property type="entry name" value="Alpha-ketoglutarate-dependent dioxygenase AlkB-like"/>
    <property type="match status" value="1"/>
</dbReference>
<sequence>MDLKQKISGVPDTAYYFPNFITEDEEKCLLNHIYSSPKPKWTHLSNRRLQNWGGIPHSKGMIPEDIPDWLIETLKKVERTNAFSQDKLPNHVLINEYLPGQGIMRHLDGPLFTPIICTLSCGSHTVLNFHSPVDKYGVQ</sequence>
<evidence type="ECO:0000256" key="1">
    <source>
        <dbReference type="ARBA" id="ARBA00001954"/>
    </source>
</evidence>
<accession>A0AAN8Q511</accession>
<evidence type="ECO:0008006" key="11">
    <source>
        <dbReference type="Google" id="ProtNLM"/>
    </source>
</evidence>
<dbReference type="Proteomes" id="UP001359485">
    <property type="component" value="Unassembled WGS sequence"/>
</dbReference>
<dbReference type="EMBL" id="JAWJWF010000001">
    <property type="protein sequence ID" value="KAK6641000.1"/>
    <property type="molecule type" value="Genomic_DNA"/>
</dbReference>
<evidence type="ECO:0000256" key="5">
    <source>
        <dbReference type="ARBA" id="ARBA00023002"/>
    </source>
</evidence>
<protein>
    <recommendedName>
        <fullName evidence="11">Alpha-ketoglutarate-dependent dioxygenase AlkB-like domain-containing protein</fullName>
    </recommendedName>
</protein>
<comment type="similarity">
    <text evidence="2">Belongs to the alkB family.</text>
</comment>
<dbReference type="EMBL" id="JAWJWE010000004">
    <property type="protein sequence ID" value="KAK6636877.1"/>
    <property type="molecule type" value="Genomic_DNA"/>
</dbReference>
<evidence type="ECO:0000313" key="9">
    <source>
        <dbReference type="Proteomes" id="UP001359485"/>
    </source>
</evidence>
<evidence type="ECO:0000256" key="4">
    <source>
        <dbReference type="ARBA" id="ARBA00022964"/>
    </source>
</evidence>
<proteinExistence type="inferred from homology"/>
<organism evidence="7 10">
    <name type="scientific">Polyplax serrata</name>
    <name type="common">Common mouse louse</name>
    <dbReference type="NCBI Taxonomy" id="468196"/>
    <lineage>
        <taxon>Eukaryota</taxon>
        <taxon>Metazoa</taxon>
        <taxon>Ecdysozoa</taxon>
        <taxon>Arthropoda</taxon>
        <taxon>Hexapoda</taxon>
        <taxon>Insecta</taxon>
        <taxon>Pterygota</taxon>
        <taxon>Neoptera</taxon>
        <taxon>Paraneoptera</taxon>
        <taxon>Psocodea</taxon>
        <taxon>Troctomorpha</taxon>
        <taxon>Phthiraptera</taxon>
        <taxon>Anoplura</taxon>
        <taxon>Polyplacidae</taxon>
        <taxon>Polyplax</taxon>
    </lineage>
</organism>
<dbReference type="InterPro" id="IPR032862">
    <property type="entry name" value="ALKBH6"/>
</dbReference>